<evidence type="ECO:0000313" key="2">
    <source>
        <dbReference type="EMBL" id="CAG5087571.1"/>
    </source>
</evidence>
<organism evidence="2 3">
    <name type="scientific">Parvicella tangerina</name>
    <dbReference type="NCBI Taxonomy" id="2829795"/>
    <lineage>
        <taxon>Bacteria</taxon>
        <taxon>Pseudomonadati</taxon>
        <taxon>Bacteroidota</taxon>
        <taxon>Flavobacteriia</taxon>
        <taxon>Flavobacteriales</taxon>
        <taxon>Parvicellaceae</taxon>
        <taxon>Parvicella</taxon>
    </lineage>
</organism>
<protein>
    <recommendedName>
        <fullName evidence="1">Outer membrane protein beta-barrel domain-containing protein</fullName>
    </recommendedName>
</protein>
<keyword evidence="3" id="KW-1185">Reference proteome</keyword>
<dbReference type="RefSeq" id="WP_258543688.1">
    <property type="nucleotide sequence ID" value="NZ_OU015584.1"/>
</dbReference>
<dbReference type="AlphaFoldDB" id="A0A916JQE3"/>
<evidence type="ECO:0000313" key="3">
    <source>
        <dbReference type="Proteomes" id="UP000683507"/>
    </source>
</evidence>
<gene>
    <name evidence="2" type="ORF">CRYO30217_03516</name>
</gene>
<proteinExistence type="predicted"/>
<reference evidence="2" key="1">
    <citation type="submission" date="2021-04" db="EMBL/GenBank/DDBJ databases">
        <authorList>
            <person name="Rodrigo-Torres L."/>
            <person name="Arahal R. D."/>
            <person name="Lucena T."/>
        </authorList>
    </citation>
    <scope>NUCLEOTIDE SEQUENCE</scope>
    <source>
        <strain evidence="2">AS29M-1</strain>
    </source>
</reference>
<dbReference type="EMBL" id="OU015584">
    <property type="protein sequence ID" value="CAG5087571.1"/>
    <property type="molecule type" value="Genomic_DNA"/>
</dbReference>
<dbReference type="InterPro" id="IPR025665">
    <property type="entry name" value="Beta-barrel_OMP_2"/>
</dbReference>
<sequence length="235" mass="26597">MKHVVVILIVLLNIGVLAQSKKKKGAQEVKFGVQFKPVVPINYFGAGPQTVTDSIASLTVSPKLGYNLGMVVRTDFSDLLSFETGINYIRRNFDMDATGVVIDSSDHSDFGFVSYQIPLQALVYIRLSENIYMNTSGGLGIDWYASHVQSIGENGLLKHISLRRYWMHFSVLANIGFEWRTENAGGFYVGASFVNPVKPITDTRVDYYYDNTDRQRYEMNLRGTFITVDLRYFFP</sequence>
<dbReference type="Proteomes" id="UP000683507">
    <property type="component" value="Chromosome"/>
</dbReference>
<name>A0A916JQE3_9FLAO</name>
<feature type="domain" description="Outer membrane protein beta-barrel" evidence="1">
    <location>
        <begin position="18"/>
        <end position="195"/>
    </location>
</feature>
<dbReference type="Pfam" id="PF13568">
    <property type="entry name" value="OMP_b-brl_2"/>
    <property type="match status" value="1"/>
</dbReference>
<dbReference type="KEGG" id="ptan:CRYO30217_03516"/>
<accession>A0A916JQE3</accession>
<evidence type="ECO:0000259" key="1">
    <source>
        <dbReference type="Pfam" id="PF13568"/>
    </source>
</evidence>